<evidence type="ECO:0000313" key="2">
    <source>
        <dbReference type="EMBL" id="CAE6434939.1"/>
    </source>
</evidence>
<protein>
    <submittedName>
        <fullName evidence="2">Uncharacterized protein</fullName>
    </submittedName>
</protein>
<dbReference type="InterPro" id="IPR013083">
    <property type="entry name" value="Znf_RING/FYVE/PHD"/>
</dbReference>
<feature type="compositionally biased region" description="Low complexity" evidence="1">
    <location>
        <begin position="293"/>
        <end position="305"/>
    </location>
</feature>
<feature type="compositionally biased region" description="Polar residues" evidence="1">
    <location>
        <begin position="495"/>
        <end position="506"/>
    </location>
</feature>
<dbReference type="AlphaFoldDB" id="A0A8H2XYE5"/>
<dbReference type="Gene3D" id="3.30.40.10">
    <property type="entry name" value="Zinc/RING finger domain, C3HC4 (zinc finger)"/>
    <property type="match status" value="1"/>
</dbReference>
<accession>A0A8H2XYE5</accession>
<dbReference type="EMBL" id="CAJMXA010000539">
    <property type="protein sequence ID" value="CAE6434939.1"/>
    <property type="molecule type" value="Genomic_DNA"/>
</dbReference>
<evidence type="ECO:0000256" key="1">
    <source>
        <dbReference type="SAM" id="MobiDB-lite"/>
    </source>
</evidence>
<feature type="compositionally biased region" description="Polar residues" evidence="1">
    <location>
        <begin position="478"/>
        <end position="488"/>
    </location>
</feature>
<gene>
    <name evidence="2" type="ORF">RDB_LOCUS28971</name>
</gene>
<feature type="region of interest" description="Disordered" evidence="1">
    <location>
        <begin position="167"/>
        <end position="513"/>
    </location>
</feature>
<comment type="caution">
    <text evidence="2">The sequence shown here is derived from an EMBL/GenBank/DDBJ whole genome shotgun (WGS) entry which is preliminary data.</text>
</comment>
<feature type="compositionally biased region" description="Basic and acidic residues" evidence="1">
    <location>
        <begin position="396"/>
        <end position="425"/>
    </location>
</feature>
<evidence type="ECO:0000313" key="3">
    <source>
        <dbReference type="Proteomes" id="UP000663853"/>
    </source>
</evidence>
<feature type="compositionally biased region" description="Polar residues" evidence="1">
    <location>
        <begin position="338"/>
        <end position="360"/>
    </location>
</feature>
<reference evidence="2" key="1">
    <citation type="submission" date="2021-01" db="EMBL/GenBank/DDBJ databases">
        <authorList>
            <person name="Kaushik A."/>
        </authorList>
    </citation>
    <scope>NUCLEOTIDE SEQUENCE</scope>
    <source>
        <strain evidence="2">AG6-10EEA</strain>
    </source>
</reference>
<feature type="compositionally biased region" description="Basic residues" evidence="1">
    <location>
        <begin position="187"/>
        <end position="197"/>
    </location>
</feature>
<sequence length="1170" mass="128215">MLGIVRAISEFTFLKNGQHITPTYDESTNEYWKGVKMQGYVASLSGQSRRHVMAGWWDIDAGDMHYVFMEINGIVGIFQEEHQTWRDGHEPILWVDTIKGYSYALQHPHNTYAEAWETAVASWAANHGQQSAGFQALVYPFDRPGWWPDGKDWEEFRAHTEKLIAAAKKDKAASRGGKSRQVATVGRRGKARGKAGSKARAERNKPSQQGEEEGTDADGEGETDNESGPMSGVGQSVARSATVGVRDKGEENNRSEHEAGEQLAEGQTGRIGTGKGKGKQAEGGRATRRAPRAAKAIAIATISARPLQLTTAHQEGATDPSSGGRDGGDAMQLDGEEFNQTPSSSLATQPQPSTSQTKSRPPSRCLTVPASVVPADWETRRALAARLAGNNTPEQRAPEEHYPEERAILTEPTEIRPDEGQRAESRSAQIQTAEPLEMETQPDNGRPPTILSQSDAGTQLALSSDGAGNTGGYDGDGSRNSTDHSGNNIAGAGSQALSPTVSQSSGAGAKRTLSASAPFNGKLRQFMGSVVDYRKTRAPMLERPYSMIFSDTATTRTVHGLLATNGNMITVVPGQTSLAPPAAPAAPTAPTAPAAPVATVTPGGNAQPVHPEIPIPPAPPITVDSLITSRTTADINEVSRNLQQTEFEGEFAPPLTNQIKRATAHHHAGQEVYQTRKNNMADEKGYFSDEKSYFSEERSHMSDGGNTDQPRRIAPANLKIKVTFNRAKDRYCYYCEDGGSIMDCNTCPRGYCYDIIGKSMDTTFQHTSNPEARPCVSVPLEMVEDKRRVFRCPECLSNNVSSLPDYIINRGSRATRRVSIKTSVALVVYYLKSYQETARALAKQLHAALAIFEIHVVPVLIKLNRKVLVSQAEVIRHHLLPRAPYHLAILFLTESDPRGGWWVMSSEERLGAFRVDEKTFINYHVETLVYLATDALTARVFPISCGLNLLNEDTLGDIFSTLNVGPWESIVLPTALSLLVKNYVSIFPELFVNLYYFGLPLRSSLLRTWAKSEEAREHTGFLVMERAAGRNKPFGVSKFEHAPNSRPFGIDLPMAPSVCGCWDKSPHHWSLRHSSNAFGERFSFYISSCCSLELHVAIYTDRRTVFNAHGTMIMEEKWDPASERFSFDPITMVCMKISISRKGKTEQAKRPKHTSPWTEAGAKGGNLVLS</sequence>
<feature type="compositionally biased region" description="Basic and acidic residues" evidence="1">
    <location>
        <begin position="245"/>
        <end position="260"/>
    </location>
</feature>
<feature type="compositionally biased region" description="Acidic residues" evidence="1">
    <location>
        <begin position="210"/>
        <end position="225"/>
    </location>
</feature>
<dbReference type="Proteomes" id="UP000663853">
    <property type="component" value="Unassembled WGS sequence"/>
</dbReference>
<feature type="region of interest" description="Disordered" evidence="1">
    <location>
        <begin position="1142"/>
        <end position="1170"/>
    </location>
</feature>
<name>A0A8H2XYE5_9AGAM</name>
<feature type="compositionally biased region" description="Polar residues" evidence="1">
    <location>
        <begin position="450"/>
        <end position="462"/>
    </location>
</feature>
<organism evidence="2 3">
    <name type="scientific">Rhizoctonia solani</name>
    <dbReference type="NCBI Taxonomy" id="456999"/>
    <lineage>
        <taxon>Eukaryota</taxon>
        <taxon>Fungi</taxon>
        <taxon>Dikarya</taxon>
        <taxon>Basidiomycota</taxon>
        <taxon>Agaricomycotina</taxon>
        <taxon>Agaricomycetes</taxon>
        <taxon>Cantharellales</taxon>
        <taxon>Ceratobasidiaceae</taxon>
        <taxon>Rhizoctonia</taxon>
    </lineage>
</organism>
<proteinExistence type="predicted"/>